<evidence type="ECO:0000313" key="1">
    <source>
        <dbReference type="EMBL" id="RNI18064.1"/>
    </source>
</evidence>
<name>A0A3M9LXP6_9MICO</name>
<keyword evidence="2" id="KW-1185">Reference proteome</keyword>
<dbReference type="OrthoDB" id="4375873at2"/>
<gene>
    <name evidence="1" type="ORF">EFY87_18590</name>
</gene>
<reference evidence="1 2" key="1">
    <citation type="submission" date="2018-11" db="EMBL/GenBank/DDBJ databases">
        <title>Draft genome of Simplicispira Flexivirga sp. BO-16.</title>
        <authorList>
            <person name="Im W.T."/>
        </authorList>
    </citation>
    <scope>NUCLEOTIDE SEQUENCE [LARGE SCALE GENOMIC DNA]</scope>
    <source>
        <strain evidence="1 2">BO-16</strain>
    </source>
</reference>
<dbReference type="Proteomes" id="UP000271678">
    <property type="component" value="Unassembled WGS sequence"/>
</dbReference>
<dbReference type="EMBL" id="RJJQ01000025">
    <property type="protein sequence ID" value="RNI18064.1"/>
    <property type="molecule type" value="Genomic_DNA"/>
</dbReference>
<sequence>MDADEILRVATSSYWVPPDSERVVGDGYAVVRYDNGFAYDTGVYEIESDLPAAQIVAEVEQLAVGWGRPAIYWNGLTEHTRPADLVHLLLDRGGEELERLAILAIDLAGRPAIDVPEDVTVEVPLDRAGCTASAIVAAEGFERQPAAVTAEQIAGQRHTVESGAGVSFVAYLDGRPAATGGTTYVADGRVAKLWGGASAGWARGRGAYRAVLEARLAAACDRGCEIAVVGGRLGTSAPILRRAGFRQYGEEFMLRVPVGDDAR</sequence>
<dbReference type="RefSeq" id="WP_123272980.1">
    <property type="nucleotide sequence ID" value="NZ_RJJQ01000025.1"/>
</dbReference>
<dbReference type="Gene3D" id="3.40.630.30">
    <property type="match status" value="1"/>
</dbReference>
<organism evidence="1 2">
    <name type="scientific">Flexivirga caeni</name>
    <dbReference type="NCBI Taxonomy" id="2294115"/>
    <lineage>
        <taxon>Bacteria</taxon>
        <taxon>Bacillati</taxon>
        <taxon>Actinomycetota</taxon>
        <taxon>Actinomycetes</taxon>
        <taxon>Micrococcales</taxon>
        <taxon>Dermacoccaceae</taxon>
        <taxon>Flexivirga</taxon>
    </lineage>
</organism>
<proteinExistence type="predicted"/>
<evidence type="ECO:0000313" key="2">
    <source>
        <dbReference type="Proteomes" id="UP000271678"/>
    </source>
</evidence>
<dbReference type="InterPro" id="IPR016181">
    <property type="entry name" value="Acyl_CoA_acyltransferase"/>
</dbReference>
<dbReference type="SUPFAM" id="SSF55729">
    <property type="entry name" value="Acyl-CoA N-acyltransferases (Nat)"/>
    <property type="match status" value="1"/>
</dbReference>
<comment type="caution">
    <text evidence="1">The sequence shown here is derived from an EMBL/GenBank/DDBJ whole genome shotgun (WGS) entry which is preliminary data.</text>
</comment>
<accession>A0A3M9LXP6</accession>
<dbReference type="AlphaFoldDB" id="A0A3M9LXP6"/>
<evidence type="ECO:0008006" key="3">
    <source>
        <dbReference type="Google" id="ProtNLM"/>
    </source>
</evidence>
<protein>
    <recommendedName>
        <fullName evidence="3">N-acetyltransferase domain-containing protein</fullName>
    </recommendedName>
</protein>